<dbReference type="RefSeq" id="WP_149113585.1">
    <property type="nucleotide sequence ID" value="NZ_CP042425.1"/>
</dbReference>
<organism evidence="2 3">
    <name type="scientific">Limnoglobus roseus</name>
    <dbReference type="NCBI Taxonomy" id="2598579"/>
    <lineage>
        <taxon>Bacteria</taxon>
        <taxon>Pseudomonadati</taxon>
        <taxon>Planctomycetota</taxon>
        <taxon>Planctomycetia</taxon>
        <taxon>Gemmatales</taxon>
        <taxon>Gemmataceae</taxon>
        <taxon>Limnoglobus</taxon>
    </lineage>
</organism>
<accession>A0A5C1ALU6</accession>
<protein>
    <submittedName>
        <fullName evidence="2">Uncharacterized protein</fullName>
    </submittedName>
</protein>
<feature type="compositionally biased region" description="Basic and acidic residues" evidence="1">
    <location>
        <begin position="52"/>
        <end position="71"/>
    </location>
</feature>
<dbReference type="Proteomes" id="UP000324974">
    <property type="component" value="Chromosome"/>
</dbReference>
<feature type="region of interest" description="Disordered" evidence="1">
    <location>
        <begin position="41"/>
        <end position="71"/>
    </location>
</feature>
<keyword evidence="3" id="KW-1185">Reference proteome</keyword>
<dbReference type="AlphaFoldDB" id="A0A5C1ALU6"/>
<dbReference type="EMBL" id="CP042425">
    <property type="protein sequence ID" value="QEL19157.1"/>
    <property type="molecule type" value="Genomic_DNA"/>
</dbReference>
<sequence length="71" mass="8264">MAYHKLMDVDREVRTANRIARSRDIAQRELRYKFALKGLTPTDAELQAAADDAERRERQGDDEKRNDDDGE</sequence>
<evidence type="ECO:0000313" key="3">
    <source>
        <dbReference type="Proteomes" id="UP000324974"/>
    </source>
</evidence>
<gene>
    <name evidence="2" type="ORF">PX52LOC_06215</name>
</gene>
<evidence type="ECO:0000256" key="1">
    <source>
        <dbReference type="SAM" id="MobiDB-lite"/>
    </source>
</evidence>
<name>A0A5C1ALU6_9BACT</name>
<reference evidence="3" key="1">
    <citation type="submission" date="2019-08" db="EMBL/GenBank/DDBJ databases">
        <title>Limnoglobus roseus gen. nov., sp. nov., a novel freshwater planctomycete with a giant genome from the family Gemmataceae.</title>
        <authorList>
            <person name="Kulichevskaya I.S."/>
            <person name="Naumoff D.G."/>
            <person name="Miroshnikov K."/>
            <person name="Ivanova A."/>
            <person name="Philippov D.A."/>
            <person name="Hakobyan A."/>
            <person name="Rijpstra I.C."/>
            <person name="Sinninghe Damste J.S."/>
            <person name="Liesack W."/>
            <person name="Dedysh S.N."/>
        </authorList>
    </citation>
    <scope>NUCLEOTIDE SEQUENCE [LARGE SCALE GENOMIC DNA]</scope>
    <source>
        <strain evidence="3">PX52</strain>
    </source>
</reference>
<dbReference type="KEGG" id="lrs:PX52LOC_06215"/>
<evidence type="ECO:0000313" key="2">
    <source>
        <dbReference type="EMBL" id="QEL19157.1"/>
    </source>
</evidence>
<proteinExistence type="predicted"/>